<feature type="domain" description="PIN" evidence="9">
    <location>
        <begin position="3"/>
        <end position="126"/>
    </location>
</feature>
<comment type="cofactor">
    <cofactor evidence="1 8">
        <name>Mg(2+)</name>
        <dbReference type="ChEBI" id="CHEBI:18420"/>
    </cofactor>
</comment>
<dbReference type="PANTHER" id="PTHR33653:SF1">
    <property type="entry name" value="RIBONUCLEASE VAPC2"/>
    <property type="match status" value="1"/>
</dbReference>
<evidence type="ECO:0000313" key="10">
    <source>
        <dbReference type="EMBL" id="BBO85340.1"/>
    </source>
</evidence>
<accession>A0A5K7ZZ09</accession>
<dbReference type="RefSeq" id="WP_173179913.1">
    <property type="nucleotide sequence ID" value="NZ_AP021876.1"/>
</dbReference>
<name>A0A5K7ZZ09_9BACT</name>
<dbReference type="HAMAP" id="MF_00265">
    <property type="entry name" value="VapC_Nob1"/>
    <property type="match status" value="1"/>
</dbReference>
<feature type="binding site" evidence="8">
    <location>
        <position position="6"/>
    </location>
    <ligand>
        <name>Mg(2+)</name>
        <dbReference type="ChEBI" id="CHEBI:18420"/>
    </ligand>
</feature>
<feature type="binding site" evidence="8">
    <location>
        <position position="101"/>
    </location>
    <ligand>
        <name>Mg(2+)</name>
        <dbReference type="ChEBI" id="CHEBI:18420"/>
    </ligand>
</feature>
<comment type="function">
    <text evidence="8">Toxic component of a toxin-antitoxin (TA) system. An RNase.</text>
</comment>
<gene>
    <name evidence="10" type="primary">vapC_5</name>
    <name evidence="8" type="synonym">vapC</name>
    <name evidence="10" type="ORF">DSCO28_59060</name>
</gene>
<dbReference type="GO" id="GO:0000287">
    <property type="term" value="F:magnesium ion binding"/>
    <property type="evidence" value="ECO:0007669"/>
    <property type="project" value="UniProtKB-UniRule"/>
</dbReference>
<evidence type="ECO:0000256" key="6">
    <source>
        <dbReference type="ARBA" id="ARBA00022842"/>
    </source>
</evidence>
<dbReference type="SUPFAM" id="SSF88723">
    <property type="entry name" value="PIN domain-like"/>
    <property type="match status" value="1"/>
</dbReference>
<dbReference type="InterPro" id="IPR022907">
    <property type="entry name" value="VapC_family"/>
</dbReference>
<proteinExistence type="inferred from homology"/>
<dbReference type="Proteomes" id="UP000425960">
    <property type="component" value="Chromosome"/>
</dbReference>
<dbReference type="AlphaFoldDB" id="A0A5K7ZZ09"/>
<protein>
    <recommendedName>
        <fullName evidence="8">Ribonuclease VapC</fullName>
        <shortName evidence="8">RNase VapC</shortName>
        <ecNumber evidence="8">3.1.-.-</ecNumber>
    </recommendedName>
    <alternativeName>
        <fullName evidence="8">Toxin VapC</fullName>
    </alternativeName>
</protein>
<evidence type="ECO:0000313" key="11">
    <source>
        <dbReference type="Proteomes" id="UP000425960"/>
    </source>
</evidence>
<dbReference type="GO" id="GO:0004540">
    <property type="term" value="F:RNA nuclease activity"/>
    <property type="evidence" value="ECO:0007669"/>
    <property type="project" value="InterPro"/>
</dbReference>
<dbReference type="InterPro" id="IPR050556">
    <property type="entry name" value="Type_II_TA_system_RNase"/>
</dbReference>
<keyword evidence="2 8" id="KW-1277">Toxin-antitoxin system</keyword>
<comment type="similarity">
    <text evidence="7 8">Belongs to the PINc/VapC protein family.</text>
</comment>
<dbReference type="KEGG" id="dov:DSCO28_59060"/>
<sequence>MKIVADTSAFIAILQKEQDADIYRQTLMEAEKILVSTATAVELHIVVTSRLGAEGILRFNHLLAQPLFEIMPVDVQQMALANQAYERFGKGRHPARLNYGDLFSYALAKSRNLPLLFKGDDFSKTDLVSCL</sequence>
<keyword evidence="5 8" id="KW-0378">Hydrolase</keyword>
<evidence type="ECO:0000256" key="7">
    <source>
        <dbReference type="ARBA" id="ARBA00038093"/>
    </source>
</evidence>
<dbReference type="EC" id="3.1.-.-" evidence="8"/>
<dbReference type="PANTHER" id="PTHR33653">
    <property type="entry name" value="RIBONUCLEASE VAPC2"/>
    <property type="match status" value="1"/>
</dbReference>
<dbReference type="GO" id="GO:0090729">
    <property type="term" value="F:toxin activity"/>
    <property type="evidence" value="ECO:0007669"/>
    <property type="project" value="UniProtKB-KW"/>
</dbReference>
<reference evidence="10 11" key="1">
    <citation type="submission" date="2019-11" db="EMBL/GenBank/DDBJ databases">
        <title>Comparative genomics of hydrocarbon-degrading Desulfosarcina strains.</title>
        <authorList>
            <person name="Watanabe M."/>
            <person name="Kojima H."/>
            <person name="Fukui M."/>
        </authorList>
    </citation>
    <scope>NUCLEOTIDE SEQUENCE [LARGE SCALE GENOMIC DNA]</scope>
    <source>
        <strain evidence="10 11">28bB2T</strain>
    </source>
</reference>
<evidence type="ECO:0000256" key="5">
    <source>
        <dbReference type="ARBA" id="ARBA00022801"/>
    </source>
</evidence>
<evidence type="ECO:0000256" key="3">
    <source>
        <dbReference type="ARBA" id="ARBA00022722"/>
    </source>
</evidence>
<dbReference type="CDD" id="cd09871">
    <property type="entry name" value="PIN_MtVapC28-VapC30-like"/>
    <property type="match status" value="1"/>
</dbReference>
<evidence type="ECO:0000259" key="9">
    <source>
        <dbReference type="Pfam" id="PF01850"/>
    </source>
</evidence>
<evidence type="ECO:0000256" key="1">
    <source>
        <dbReference type="ARBA" id="ARBA00001946"/>
    </source>
</evidence>
<dbReference type="InterPro" id="IPR002716">
    <property type="entry name" value="PIN_dom"/>
</dbReference>
<dbReference type="GO" id="GO:0016787">
    <property type="term" value="F:hydrolase activity"/>
    <property type="evidence" value="ECO:0007669"/>
    <property type="project" value="UniProtKB-KW"/>
</dbReference>
<evidence type="ECO:0000256" key="4">
    <source>
        <dbReference type="ARBA" id="ARBA00022723"/>
    </source>
</evidence>
<dbReference type="Pfam" id="PF01850">
    <property type="entry name" value="PIN"/>
    <property type="match status" value="1"/>
</dbReference>
<dbReference type="Gene3D" id="3.40.50.1010">
    <property type="entry name" value="5'-nuclease"/>
    <property type="match status" value="1"/>
</dbReference>
<keyword evidence="3 8" id="KW-0540">Nuclease</keyword>
<organism evidence="10 11">
    <name type="scientific">Desulfosarcina ovata subsp. sediminis</name>
    <dbReference type="NCBI Taxonomy" id="885957"/>
    <lineage>
        <taxon>Bacteria</taxon>
        <taxon>Pseudomonadati</taxon>
        <taxon>Thermodesulfobacteriota</taxon>
        <taxon>Desulfobacteria</taxon>
        <taxon>Desulfobacterales</taxon>
        <taxon>Desulfosarcinaceae</taxon>
        <taxon>Desulfosarcina</taxon>
    </lineage>
</organism>
<keyword evidence="6 8" id="KW-0460">Magnesium</keyword>
<dbReference type="InterPro" id="IPR029060">
    <property type="entry name" value="PIN-like_dom_sf"/>
</dbReference>
<keyword evidence="4 8" id="KW-0479">Metal-binding</keyword>
<evidence type="ECO:0000256" key="8">
    <source>
        <dbReference type="HAMAP-Rule" id="MF_00265"/>
    </source>
</evidence>
<keyword evidence="8" id="KW-0800">Toxin</keyword>
<evidence type="ECO:0000256" key="2">
    <source>
        <dbReference type="ARBA" id="ARBA00022649"/>
    </source>
</evidence>
<dbReference type="EMBL" id="AP021876">
    <property type="protein sequence ID" value="BBO85340.1"/>
    <property type="molecule type" value="Genomic_DNA"/>
</dbReference>